<protein>
    <submittedName>
        <fullName evidence="3">Methyltransferase-like protein 4</fullName>
    </submittedName>
</protein>
<feature type="compositionally biased region" description="Low complexity" evidence="2">
    <location>
        <begin position="50"/>
        <end position="63"/>
    </location>
</feature>
<dbReference type="SUPFAM" id="SSF53335">
    <property type="entry name" value="S-adenosyl-L-methionine-dependent methyltransferases"/>
    <property type="match status" value="1"/>
</dbReference>
<evidence type="ECO:0000313" key="4">
    <source>
        <dbReference type="Proteomes" id="UP000738325"/>
    </source>
</evidence>
<evidence type="ECO:0000256" key="2">
    <source>
        <dbReference type="SAM" id="MobiDB-lite"/>
    </source>
</evidence>
<keyword evidence="3" id="KW-0489">Methyltransferase</keyword>
<dbReference type="InterPro" id="IPR007757">
    <property type="entry name" value="MT-A70-like"/>
</dbReference>
<dbReference type="GO" id="GO:0005634">
    <property type="term" value="C:nucleus"/>
    <property type="evidence" value="ECO:0007669"/>
    <property type="project" value="TreeGrafter"/>
</dbReference>
<reference evidence="3" key="1">
    <citation type="journal article" date="2020" name="Fungal Divers.">
        <title>Resolving the Mortierellaceae phylogeny through synthesis of multi-gene phylogenetics and phylogenomics.</title>
        <authorList>
            <person name="Vandepol N."/>
            <person name="Liber J."/>
            <person name="Desiro A."/>
            <person name="Na H."/>
            <person name="Kennedy M."/>
            <person name="Barry K."/>
            <person name="Grigoriev I.V."/>
            <person name="Miller A.N."/>
            <person name="O'Donnell K."/>
            <person name="Stajich J.E."/>
            <person name="Bonito G."/>
        </authorList>
    </citation>
    <scope>NUCLEOTIDE SEQUENCE</scope>
    <source>
        <strain evidence="3">REB-010B</strain>
    </source>
</reference>
<dbReference type="InterPro" id="IPR029063">
    <property type="entry name" value="SAM-dependent_MTases_sf"/>
</dbReference>
<dbReference type="PROSITE" id="PS00092">
    <property type="entry name" value="N6_MTASE"/>
    <property type="match status" value="1"/>
</dbReference>
<dbReference type="PANTHER" id="PTHR12829">
    <property type="entry name" value="N6-ADENOSINE-METHYLTRANSFERASE"/>
    <property type="match status" value="1"/>
</dbReference>
<comment type="similarity">
    <text evidence="1">Belongs to the MT-A70-like family.</text>
</comment>
<evidence type="ECO:0000256" key="1">
    <source>
        <dbReference type="PROSITE-ProRule" id="PRU00489"/>
    </source>
</evidence>
<dbReference type="Pfam" id="PF05063">
    <property type="entry name" value="MT-A70"/>
    <property type="match status" value="1"/>
</dbReference>
<name>A0A9P6RMN5_9FUNG</name>
<evidence type="ECO:0000313" key="3">
    <source>
        <dbReference type="EMBL" id="KAG0323605.1"/>
    </source>
</evidence>
<gene>
    <name evidence="3" type="primary">METTL4</name>
    <name evidence="3" type="ORF">BGZ99_002701</name>
</gene>
<proteinExistence type="inferred from homology"/>
<dbReference type="GO" id="GO:0008168">
    <property type="term" value="F:methyltransferase activity"/>
    <property type="evidence" value="ECO:0007669"/>
    <property type="project" value="UniProtKB-KW"/>
</dbReference>
<dbReference type="GO" id="GO:0003676">
    <property type="term" value="F:nucleic acid binding"/>
    <property type="evidence" value="ECO:0007669"/>
    <property type="project" value="InterPro"/>
</dbReference>
<comment type="caution">
    <text evidence="3">The sequence shown here is derived from an EMBL/GenBank/DDBJ whole genome shotgun (WGS) entry which is preliminary data.</text>
</comment>
<feature type="region of interest" description="Disordered" evidence="2">
    <location>
        <begin position="50"/>
        <end position="87"/>
    </location>
</feature>
<dbReference type="Proteomes" id="UP000738325">
    <property type="component" value="Unassembled WGS sequence"/>
</dbReference>
<dbReference type="GO" id="GO:0032259">
    <property type="term" value="P:methylation"/>
    <property type="evidence" value="ECO:0007669"/>
    <property type="project" value="UniProtKB-KW"/>
</dbReference>
<dbReference type="PROSITE" id="PS51143">
    <property type="entry name" value="MT_A70"/>
    <property type="match status" value="1"/>
</dbReference>
<accession>A0A9P6RMN5</accession>
<sequence>MRMTTALQHRDSVLLAPVQEPVRGWSIRPGTFRVARPYDTTAIATTDTAIQSMSSSAQSESQQPPHDSEDSRLRKRQRRSKRAANCFQDPESDTVQWIESEFFPLINETVAQTLVRDMRNDHFYGTFVHAPASHAFALDFVQLRPTLRLLRSGFQSTFDNVRENEPRRSSRKDGAYQQDAIVFPEIHLSTGLQQLDLGDIYESAVVNDNSDPAIISFPSDGCPHYVIPPHSGFTVSDFDRIQGLTGIARERGGFDIIVMDPPWQNASVDRMAHYDTLDLYDLFKIPIPELLRVKRDEKTEEESHQEGVVAVWITNRAKVKRIVVEKLFPAWGLELVAQWYWLKRRHPSTGNTASPAKADEERSKLTHLELFARNLEEGVFSWGNEPIRHQYCGHGANGARNVQDGFLVPT</sequence>
<dbReference type="EMBL" id="JAAAIP010000184">
    <property type="protein sequence ID" value="KAG0323605.1"/>
    <property type="molecule type" value="Genomic_DNA"/>
</dbReference>
<organism evidence="3 4">
    <name type="scientific">Dissophora globulifera</name>
    <dbReference type="NCBI Taxonomy" id="979702"/>
    <lineage>
        <taxon>Eukaryota</taxon>
        <taxon>Fungi</taxon>
        <taxon>Fungi incertae sedis</taxon>
        <taxon>Mucoromycota</taxon>
        <taxon>Mortierellomycotina</taxon>
        <taxon>Mortierellomycetes</taxon>
        <taxon>Mortierellales</taxon>
        <taxon>Mortierellaceae</taxon>
        <taxon>Dissophora</taxon>
    </lineage>
</organism>
<feature type="compositionally biased region" description="Basic residues" evidence="2">
    <location>
        <begin position="73"/>
        <end position="82"/>
    </location>
</feature>
<keyword evidence="3" id="KW-0808">Transferase</keyword>
<dbReference type="InterPro" id="IPR002052">
    <property type="entry name" value="DNA_methylase_N6_adenine_CS"/>
</dbReference>
<dbReference type="PANTHER" id="PTHR12829:SF4">
    <property type="entry name" value="N(6)-ADENINE-SPECIFIC METHYLTRANSFERASE METTL4"/>
    <property type="match status" value="1"/>
</dbReference>
<dbReference type="AlphaFoldDB" id="A0A9P6RMN5"/>
<dbReference type="OrthoDB" id="61116at2759"/>
<keyword evidence="4" id="KW-1185">Reference proteome</keyword>